<protein>
    <submittedName>
        <fullName evidence="1">15529_t:CDS:1</fullName>
    </submittedName>
</protein>
<reference evidence="1" key="1">
    <citation type="submission" date="2021-06" db="EMBL/GenBank/DDBJ databases">
        <authorList>
            <person name="Kallberg Y."/>
            <person name="Tangrot J."/>
            <person name="Rosling A."/>
        </authorList>
    </citation>
    <scope>NUCLEOTIDE SEQUENCE</scope>
    <source>
        <strain evidence="1">CL356</strain>
    </source>
</reference>
<dbReference type="Proteomes" id="UP000789525">
    <property type="component" value="Unassembled WGS sequence"/>
</dbReference>
<sequence>MTEERSLQVKSGNTTINLTFSNEILSIAGARRTDIPSRNILDVALKPSPAGTTHVDIQALVPFKVNKLKLNNFNYEVVQSQSADSWVEFVKNVAYQKVKPNKHLKIFINPNSGTGKAVKIFEKEVKPIFDAAGCKCDIVVTNGRDDAKRKIIEASDLQNYDAIVVVSGDGIVHEVVNGLLSRKDESFIKIPIGVIPAGSGNALNVCLHGETINSSMQHSALTIIKGVPMDVDICSITQEDGEYFSFLSQTYGATADCDLRTENLRWIGDSRFTLGVLMAILEGRRYEWEMAIKYSEKNKDIIKQNYKKAYAEQKPKDVSDSEGIVKIERKYGSVNDPIPKDWEILSDDIFAFYSGKLPWVGKGAIPFPCALPNDGLMDVIIVNRDKISRLRAISMMQKIAKGTHIDLEEVDYYKVEAFRLTPKSRDVGYISIDGEK</sequence>
<proteinExistence type="predicted"/>
<gene>
    <name evidence="1" type="ORF">ACOLOM_LOCUS2570</name>
</gene>
<dbReference type="EMBL" id="CAJVPT010003422">
    <property type="protein sequence ID" value="CAG8495612.1"/>
    <property type="molecule type" value="Genomic_DNA"/>
</dbReference>
<evidence type="ECO:0000313" key="1">
    <source>
        <dbReference type="EMBL" id="CAG8495612.1"/>
    </source>
</evidence>
<comment type="caution">
    <text evidence="1">The sequence shown here is derived from an EMBL/GenBank/DDBJ whole genome shotgun (WGS) entry which is preliminary data.</text>
</comment>
<organism evidence="1 2">
    <name type="scientific">Acaulospora colombiana</name>
    <dbReference type="NCBI Taxonomy" id="27376"/>
    <lineage>
        <taxon>Eukaryota</taxon>
        <taxon>Fungi</taxon>
        <taxon>Fungi incertae sedis</taxon>
        <taxon>Mucoromycota</taxon>
        <taxon>Glomeromycotina</taxon>
        <taxon>Glomeromycetes</taxon>
        <taxon>Diversisporales</taxon>
        <taxon>Acaulosporaceae</taxon>
        <taxon>Acaulospora</taxon>
    </lineage>
</organism>
<accession>A0ACA9KVB2</accession>
<keyword evidence="2" id="KW-1185">Reference proteome</keyword>
<name>A0ACA9KVB2_9GLOM</name>
<evidence type="ECO:0000313" key="2">
    <source>
        <dbReference type="Proteomes" id="UP000789525"/>
    </source>
</evidence>